<comment type="similarity">
    <text evidence="7">Belongs to the TatC family.</text>
</comment>
<keyword evidence="3 7" id="KW-0653">Protein transport</keyword>
<gene>
    <name evidence="7" type="primary">tatC</name>
    <name evidence="8" type="ORF">P7079_03875</name>
</gene>
<keyword evidence="4 7" id="KW-1133">Transmembrane helix</keyword>
<feature type="transmembrane region" description="Helical" evidence="7">
    <location>
        <begin position="14"/>
        <end position="32"/>
    </location>
</feature>
<evidence type="ECO:0000256" key="3">
    <source>
        <dbReference type="ARBA" id="ARBA00022927"/>
    </source>
</evidence>
<feature type="transmembrane region" description="Helical" evidence="7">
    <location>
        <begin position="99"/>
        <end position="122"/>
    </location>
</feature>
<comment type="subcellular location">
    <subcellularLocation>
        <location evidence="7">Cell membrane</location>
        <topology evidence="7">Multi-pass membrane protein</topology>
    </subcellularLocation>
    <subcellularLocation>
        <location evidence="1">Membrane</location>
        <topology evidence="1">Multi-pass membrane protein</topology>
    </subcellularLocation>
</comment>
<proteinExistence type="inferred from homology"/>
<keyword evidence="2 7" id="KW-0812">Transmembrane</keyword>
<feature type="transmembrane region" description="Helical" evidence="7">
    <location>
        <begin position="69"/>
        <end position="92"/>
    </location>
</feature>
<protein>
    <recommendedName>
        <fullName evidence="7">Sec-independent protein translocase protein TatC</fullName>
    </recommendedName>
</protein>
<evidence type="ECO:0000256" key="7">
    <source>
        <dbReference type="HAMAP-Rule" id="MF_00902"/>
    </source>
</evidence>
<evidence type="ECO:0000256" key="5">
    <source>
        <dbReference type="ARBA" id="ARBA00023010"/>
    </source>
</evidence>
<name>A0ABY8G0U3_9ACTO</name>
<reference evidence="8 9" key="1">
    <citation type="submission" date="2023-03" db="EMBL/GenBank/DDBJ databases">
        <title>Complete genome of Arcanobacterium canis strain DSM 25104 isolated in 2010 from a canine otitis externa in Germany.</title>
        <authorList>
            <person name="Borowiak M."/>
            <person name="Kreitlow A."/>
            <person name="Malorny B."/>
            <person name="Laemmler C."/>
            <person name="Prenger-Berninghoff E."/>
            <person name="Ploetz M."/>
            <person name="Abdulmawjood A."/>
        </authorList>
    </citation>
    <scope>NUCLEOTIDE SEQUENCE [LARGE SCALE GENOMIC DNA]</scope>
    <source>
        <strain evidence="8 9">DSM 25104</strain>
    </source>
</reference>
<dbReference type="Proteomes" id="UP001215216">
    <property type="component" value="Chromosome"/>
</dbReference>
<keyword evidence="9" id="KW-1185">Reference proteome</keyword>
<keyword evidence="7" id="KW-0813">Transport</keyword>
<evidence type="ECO:0000313" key="9">
    <source>
        <dbReference type="Proteomes" id="UP001215216"/>
    </source>
</evidence>
<dbReference type="HAMAP" id="MF_00902">
    <property type="entry name" value="TatC"/>
    <property type="match status" value="1"/>
</dbReference>
<sequence length="233" mass="25676">MGILAHIREARKRLIYSLLGVGVGAIAGWNLYDPVMEFIQRPLLESGTNAVLNFPTVGSAFDLKLRVSLWLGMLLSAPWWIAQVSIFVAPALKRKEKLYVVAFSLVGALLFACGAGIGIWMAPRAVEILQSFVPSGSATFLQANAYVSFYMHLVLAFGLSFLTPEILVLLNFLGILSARTMLRGWRWATVVAFVFAAVANPLPSPWPMVIQAFVLLALYLIAVGISWIHDRRQ</sequence>
<accession>A0ABY8G0U3</accession>
<keyword evidence="6 7" id="KW-0472">Membrane</keyword>
<dbReference type="PANTHER" id="PTHR30371:SF0">
    <property type="entry name" value="SEC-INDEPENDENT PROTEIN TRANSLOCASE PROTEIN TATC, CHLOROPLASTIC-RELATED"/>
    <property type="match status" value="1"/>
</dbReference>
<dbReference type="PRINTS" id="PR01840">
    <property type="entry name" value="TATCFAMILY"/>
</dbReference>
<evidence type="ECO:0000256" key="6">
    <source>
        <dbReference type="ARBA" id="ARBA00023136"/>
    </source>
</evidence>
<feature type="transmembrane region" description="Helical" evidence="7">
    <location>
        <begin position="208"/>
        <end position="228"/>
    </location>
</feature>
<evidence type="ECO:0000313" key="8">
    <source>
        <dbReference type="EMBL" id="WFM84122.1"/>
    </source>
</evidence>
<dbReference type="PANTHER" id="PTHR30371">
    <property type="entry name" value="SEC-INDEPENDENT PROTEIN TRANSLOCASE PROTEIN TATC"/>
    <property type="match status" value="1"/>
</dbReference>
<dbReference type="RefSeq" id="WP_278013517.1">
    <property type="nucleotide sequence ID" value="NZ_CP121208.1"/>
</dbReference>
<evidence type="ECO:0000256" key="2">
    <source>
        <dbReference type="ARBA" id="ARBA00022692"/>
    </source>
</evidence>
<organism evidence="8 9">
    <name type="scientific">Arcanobacterium canis</name>
    <dbReference type="NCBI Taxonomy" id="999183"/>
    <lineage>
        <taxon>Bacteria</taxon>
        <taxon>Bacillati</taxon>
        <taxon>Actinomycetota</taxon>
        <taxon>Actinomycetes</taxon>
        <taxon>Actinomycetales</taxon>
        <taxon>Actinomycetaceae</taxon>
        <taxon>Arcanobacterium</taxon>
    </lineage>
</organism>
<feature type="transmembrane region" description="Helical" evidence="7">
    <location>
        <begin position="185"/>
        <end position="202"/>
    </location>
</feature>
<comment type="function">
    <text evidence="7">Part of the twin-arginine translocation (Tat) system that transports large folded proteins containing a characteristic twin-arginine motif in their signal peptide across membranes. Together with TatB, TatC is part of a receptor directly interacting with Tat signal peptides.</text>
</comment>
<feature type="transmembrane region" description="Helical" evidence="7">
    <location>
        <begin position="149"/>
        <end position="173"/>
    </location>
</feature>
<dbReference type="InterPro" id="IPR002033">
    <property type="entry name" value="TatC"/>
</dbReference>
<dbReference type="EMBL" id="CP121208">
    <property type="protein sequence ID" value="WFM84122.1"/>
    <property type="molecule type" value="Genomic_DNA"/>
</dbReference>
<keyword evidence="5 7" id="KW-0811">Translocation</keyword>
<dbReference type="Pfam" id="PF00902">
    <property type="entry name" value="TatC"/>
    <property type="match status" value="1"/>
</dbReference>
<evidence type="ECO:0000256" key="4">
    <source>
        <dbReference type="ARBA" id="ARBA00022989"/>
    </source>
</evidence>
<evidence type="ECO:0000256" key="1">
    <source>
        <dbReference type="ARBA" id="ARBA00004141"/>
    </source>
</evidence>
<comment type="subunit">
    <text evidence="7">The Tat system comprises two distinct complexes: a TatABC complex, containing multiple copies of TatA, TatB and TatC subunits, and a separate TatA complex, containing only TatA subunits. Substrates initially bind to the TatABC complex, which probably triggers association of the separate TatA complex to form the active translocon.</text>
</comment>
<keyword evidence="7" id="KW-1003">Cell membrane</keyword>